<organism evidence="7">
    <name type="scientific">Dissoconium aciculare CBS 342.82</name>
    <dbReference type="NCBI Taxonomy" id="1314786"/>
    <lineage>
        <taxon>Eukaryota</taxon>
        <taxon>Fungi</taxon>
        <taxon>Dikarya</taxon>
        <taxon>Ascomycota</taxon>
        <taxon>Pezizomycotina</taxon>
        <taxon>Dothideomycetes</taxon>
        <taxon>Dothideomycetidae</taxon>
        <taxon>Mycosphaerellales</taxon>
        <taxon>Dissoconiaceae</taxon>
        <taxon>Dissoconium</taxon>
    </lineage>
</organism>
<dbReference type="PANTHER" id="PTHR43004:SF19">
    <property type="entry name" value="BINDING MONOOXYGENASE, PUTATIVE (JCVI)-RELATED"/>
    <property type="match status" value="1"/>
</dbReference>
<keyword evidence="7" id="KW-0503">Monooxygenase</keyword>
<dbReference type="InterPro" id="IPR050641">
    <property type="entry name" value="RIFMO-like"/>
</dbReference>
<reference evidence="7" key="2">
    <citation type="submission" date="2020-04" db="EMBL/GenBank/DDBJ databases">
        <authorList>
            <consortium name="NCBI Genome Project"/>
        </authorList>
    </citation>
    <scope>NUCLEOTIDE SEQUENCE</scope>
    <source>
        <strain evidence="7">CBS 342.82</strain>
    </source>
</reference>
<dbReference type="Gene3D" id="3.40.30.120">
    <property type="match status" value="1"/>
</dbReference>
<dbReference type="PANTHER" id="PTHR43004">
    <property type="entry name" value="TRK SYSTEM POTASSIUM UPTAKE PROTEIN"/>
    <property type="match status" value="1"/>
</dbReference>
<evidence type="ECO:0000256" key="4">
    <source>
        <dbReference type="ARBA" id="ARBA00023002"/>
    </source>
</evidence>
<dbReference type="Proteomes" id="UP000504637">
    <property type="component" value="Unplaced"/>
</dbReference>
<sequence>METTQVVIIGGGGCGLTLSSLLSNYGVDHILFEQHATTSRLPKAHYINQRTMEIFRQHGLADEIVATGADGRFFRRIVWKSSLGGDKPTDRRTLASVNAFPAGHLANRDKPHGPMCSRNLPQIRLEPILKQLAIKKNSEGIRFEHRVVDIVSTDSGVVVKVVDAEGLEHTVQSKYVVGADGGRFVGANIGTQMHGIRNIFEVVTTHFKADLSKIWDEDVFLANVKGEHGEAGVLPMGPTWGKHSEEWVIHMSHPVGESTGKGEDQIKTKIAAILSIPTSDIEILMISAWSPECVLSDAYKKGPVFIAGDAAHRHPPTSGLGLNTAVADAHNLAWKLALVLKHGANGGILDSYEQERHPAGRRNCDWSLMALSNRRVLATALEMAAQTEQLCVNEGGLRSSKALLQAVLETQKVEFSAHDLEVGHIYESVSIVPDGTAIEKVDPLGQVYYPSTRPGHRLPHCWLRTSTSSRIPTVSTHDLVGQSLQFVLVTDAGGQAWKNAISDLQSTSPALVKCVTILPRGTQSTDKASEFIDVDGQWENLSELSQGGAILIRPDNYVAWRSINADAQAIPTLIELLKKTLKSSKSSTDLKL</sequence>
<dbReference type="PRINTS" id="PR00420">
    <property type="entry name" value="RNGMNOXGNASE"/>
</dbReference>
<evidence type="ECO:0000313" key="7">
    <source>
        <dbReference type="RefSeq" id="XP_033455813.1"/>
    </source>
</evidence>
<keyword evidence="2" id="KW-0285">Flavoprotein</keyword>
<dbReference type="SUPFAM" id="SSF51905">
    <property type="entry name" value="FAD/NAD(P)-binding domain"/>
    <property type="match status" value="1"/>
</dbReference>
<dbReference type="RefSeq" id="XP_033455813.1">
    <property type="nucleotide sequence ID" value="XM_033605913.1"/>
</dbReference>
<evidence type="ECO:0000256" key="1">
    <source>
        <dbReference type="ARBA" id="ARBA00001974"/>
    </source>
</evidence>
<accession>A0A6J3LVX1</accession>
<comment type="cofactor">
    <cofactor evidence="1">
        <name>FAD</name>
        <dbReference type="ChEBI" id="CHEBI:57692"/>
    </cofactor>
</comment>
<proteinExistence type="predicted"/>
<feature type="domain" description="FAD-binding" evidence="5">
    <location>
        <begin position="4"/>
        <end position="367"/>
    </location>
</feature>
<evidence type="ECO:0000259" key="5">
    <source>
        <dbReference type="Pfam" id="PF01494"/>
    </source>
</evidence>
<keyword evidence="3" id="KW-0274">FAD</keyword>
<dbReference type="Pfam" id="PF01494">
    <property type="entry name" value="FAD_binding_3"/>
    <property type="match status" value="1"/>
</dbReference>
<keyword evidence="4" id="KW-0560">Oxidoreductase</keyword>
<evidence type="ECO:0000256" key="2">
    <source>
        <dbReference type="ARBA" id="ARBA00022630"/>
    </source>
</evidence>
<dbReference type="InterPro" id="IPR002938">
    <property type="entry name" value="FAD-bd"/>
</dbReference>
<gene>
    <name evidence="7" type="ORF">K489DRAFT_384688</name>
</gene>
<evidence type="ECO:0000256" key="3">
    <source>
        <dbReference type="ARBA" id="ARBA00022827"/>
    </source>
</evidence>
<dbReference type="Gene3D" id="3.50.50.60">
    <property type="entry name" value="FAD/NAD(P)-binding domain"/>
    <property type="match status" value="1"/>
</dbReference>
<reference evidence="7" key="3">
    <citation type="submission" date="2025-08" db="UniProtKB">
        <authorList>
            <consortium name="RefSeq"/>
        </authorList>
    </citation>
    <scope>IDENTIFICATION</scope>
    <source>
        <strain evidence="7">CBS 342.82</strain>
    </source>
</reference>
<evidence type="ECO:0000313" key="6">
    <source>
        <dbReference type="Proteomes" id="UP000504637"/>
    </source>
</evidence>
<dbReference type="GO" id="GO:0016709">
    <property type="term" value="F:oxidoreductase activity, acting on paired donors, with incorporation or reduction of molecular oxygen, NAD(P)H as one donor, and incorporation of one atom of oxygen"/>
    <property type="evidence" value="ECO:0007669"/>
    <property type="project" value="UniProtKB-ARBA"/>
</dbReference>
<keyword evidence="6" id="KW-1185">Reference proteome</keyword>
<dbReference type="AlphaFoldDB" id="A0A6J3LVX1"/>
<dbReference type="GeneID" id="54363713"/>
<dbReference type="GO" id="GO:0071949">
    <property type="term" value="F:FAD binding"/>
    <property type="evidence" value="ECO:0007669"/>
    <property type="project" value="InterPro"/>
</dbReference>
<protein>
    <submittedName>
        <fullName evidence="7">Phenol monooxygenase</fullName>
    </submittedName>
</protein>
<dbReference type="InterPro" id="IPR036188">
    <property type="entry name" value="FAD/NAD-bd_sf"/>
</dbReference>
<reference evidence="7" key="1">
    <citation type="submission" date="2020-01" db="EMBL/GenBank/DDBJ databases">
        <authorList>
            <consortium name="DOE Joint Genome Institute"/>
            <person name="Haridas S."/>
            <person name="Albert R."/>
            <person name="Binder M."/>
            <person name="Bloem J."/>
            <person name="Labutti K."/>
            <person name="Salamov A."/>
            <person name="Andreopoulos B."/>
            <person name="Baker S.E."/>
            <person name="Barry K."/>
            <person name="Bills G."/>
            <person name="Bluhm B.H."/>
            <person name="Cannon C."/>
            <person name="Castanera R."/>
            <person name="Culley D.E."/>
            <person name="Daum C."/>
            <person name="Ezra D."/>
            <person name="Gonzalez J.B."/>
            <person name="Henrissat B."/>
            <person name="Kuo A."/>
            <person name="Liang C."/>
            <person name="Lipzen A."/>
            <person name="Lutzoni F."/>
            <person name="Magnuson J."/>
            <person name="Mondo S."/>
            <person name="Nolan M."/>
            <person name="Ohm R."/>
            <person name="Pangilinan J."/>
            <person name="Park H.-J."/>
            <person name="Ramirez L."/>
            <person name="Alfaro M."/>
            <person name="Sun H."/>
            <person name="Tritt A."/>
            <person name="Yoshinaga Y."/>
            <person name="Zwiers L.-H."/>
            <person name="Turgeon B.G."/>
            <person name="Goodwin S.B."/>
            <person name="Spatafora J.W."/>
            <person name="Crous P.W."/>
            <person name="Grigoriev I.V."/>
        </authorList>
    </citation>
    <scope>NUCLEOTIDE SEQUENCE</scope>
    <source>
        <strain evidence="7">CBS 342.82</strain>
    </source>
</reference>
<dbReference type="Gene3D" id="3.30.9.10">
    <property type="entry name" value="D-Amino Acid Oxidase, subunit A, domain 2"/>
    <property type="match status" value="1"/>
</dbReference>
<dbReference type="OrthoDB" id="2096480at2759"/>
<name>A0A6J3LVX1_9PEZI</name>
<dbReference type="Pfam" id="PF21274">
    <property type="entry name" value="Rng_hyd_C"/>
    <property type="match status" value="1"/>
</dbReference>